<reference evidence="5 6" key="1">
    <citation type="submission" date="2022-12" db="EMBL/GenBank/DDBJ databases">
        <title>Chromosome-scale assembly of the Ensete ventricosum genome.</title>
        <authorList>
            <person name="Dussert Y."/>
            <person name="Stocks J."/>
            <person name="Wendawek A."/>
            <person name="Woldeyes F."/>
            <person name="Nichols R.A."/>
            <person name="Borrell J.S."/>
        </authorList>
    </citation>
    <scope>NUCLEOTIDE SEQUENCE [LARGE SCALE GENOMIC DNA]</scope>
    <source>
        <strain evidence="6">cv. Maze</strain>
        <tissue evidence="5">Seeds</tissue>
    </source>
</reference>
<dbReference type="Proteomes" id="UP001222027">
    <property type="component" value="Unassembled WGS sequence"/>
</dbReference>
<dbReference type="GO" id="GO:0003735">
    <property type="term" value="F:structural constituent of ribosome"/>
    <property type="evidence" value="ECO:0007669"/>
    <property type="project" value="InterPro"/>
</dbReference>
<dbReference type="GO" id="GO:0006412">
    <property type="term" value="P:translation"/>
    <property type="evidence" value="ECO:0007669"/>
    <property type="project" value="InterPro"/>
</dbReference>
<evidence type="ECO:0000313" key="5">
    <source>
        <dbReference type="EMBL" id="KAJ8486275.1"/>
    </source>
</evidence>
<evidence type="ECO:0000256" key="4">
    <source>
        <dbReference type="RuleBase" id="RU000572"/>
    </source>
</evidence>
<protein>
    <recommendedName>
        <fullName evidence="4">60S ribosomal protein L13</fullName>
    </recommendedName>
</protein>
<comment type="similarity">
    <text evidence="1 4">Belongs to the eukaryotic ribosomal protein eL13 family.</text>
</comment>
<dbReference type="AlphaFoldDB" id="A0AAV8QWN4"/>
<dbReference type="PANTHER" id="PTHR11722">
    <property type="entry name" value="60S RIBOSOMAL PROTEIN L13"/>
    <property type="match status" value="1"/>
</dbReference>
<accession>A0AAV8QWN4</accession>
<gene>
    <name evidence="5" type="ORF">OPV22_018760</name>
</gene>
<dbReference type="EMBL" id="JAQQAF010000005">
    <property type="protein sequence ID" value="KAJ8486275.1"/>
    <property type="molecule type" value="Genomic_DNA"/>
</dbReference>
<organism evidence="5 6">
    <name type="scientific">Ensete ventricosum</name>
    <name type="common">Abyssinian banana</name>
    <name type="synonym">Musa ensete</name>
    <dbReference type="NCBI Taxonomy" id="4639"/>
    <lineage>
        <taxon>Eukaryota</taxon>
        <taxon>Viridiplantae</taxon>
        <taxon>Streptophyta</taxon>
        <taxon>Embryophyta</taxon>
        <taxon>Tracheophyta</taxon>
        <taxon>Spermatophyta</taxon>
        <taxon>Magnoliopsida</taxon>
        <taxon>Liliopsida</taxon>
        <taxon>Zingiberales</taxon>
        <taxon>Musaceae</taxon>
        <taxon>Ensete</taxon>
    </lineage>
</organism>
<dbReference type="InterPro" id="IPR018256">
    <property type="entry name" value="Ribosomal_eL13_CS"/>
</dbReference>
<keyword evidence="2 4" id="KW-0689">Ribosomal protein</keyword>
<comment type="caution">
    <text evidence="5">The sequence shown here is derived from an EMBL/GenBank/DDBJ whole genome shotgun (WGS) entry which is preliminary data.</text>
</comment>
<keyword evidence="3 4" id="KW-0687">Ribonucleoprotein</keyword>
<evidence type="ECO:0000313" key="6">
    <source>
        <dbReference type="Proteomes" id="UP001222027"/>
    </source>
</evidence>
<dbReference type="InterPro" id="IPR001380">
    <property type="entry name" value="Ribosomal_eL13"/>
</dbReference>
<name>A0AAV8QWN4_ENSVE</name>
<keyword evidence="6" id="KW-1185">Reference proteome</keyword>
<dbReference type="PANTHER" id="PTHR11722:SF0">
    <property type="entry name" value="LARGE RIBOSOMAL SUBUNIT PROTEIN EL13"/>
    <property type="match status" value="1"/>
</dbReference>
<evidence type="ECO:0000256" key="3">
    <source>
        <dbReference type="ARBA" id="ARBA00023274"/>
    </source>
</evidence>
<proteinExistence type="inferred from homology"/>
<dbReference type="PROSITE" id="PS01104">
    <property type="entry name" value="RIBOSOMAL_L13E"/>
    <property type="match status" value="1"/>
</dbReference>
<dbReference type="GO" id="GO:0022625">
    <property type="term" value="C:cytosolic large ribosomal subunit"/>
    <property type="evidence" value="ECO:0007669"/>
    <property type="project" value="TreeGrafter"/>
</dbReference>
<dbReference type="GO" id="GO:0003723">
    <property type="term" value="F:RNA binding"/>
    <property type="evidence" value="ECO:0007669"/>
    <property type="project" value="TreeGrafter"/>
</dbReference>
<dbReference type="Pfam" id="PF01294">
    <property type="entry name" value="Ribosomal_L13e"/>
    <property type="match status" value="1"/>
</dbReference>
<evidence type="ECO:0000256" key="1">
    <source>
        <dbReference type="ARBA" id="ARBA00005640"/>
    </source>
</evidence>
<evidence type="ECO:0000256" key="2">
    <source>
        <dbReference type="ARBA" id="ARBA00022980"/>
    </source>
</evidence>
<sequence length="173" mass="19265">MIYVVVLLSSSSSIFNSSFDSSERHKTLLEPTATELRVKGHRITVWLVHKAHQKKAVKIFPRPTAGPLCPFVQCQTMKSREGRGFTLEELKAAGIPKKLAALAIGIAVDHRRARWRFCSGRTCNCYSGPNDNTCPLKPLVELVKVTGEMKSFKAYAKLGAEAEEGCRSREEKM</sequence>